<evidence type="ECO:0000313" key="2">
    <source>
        <dbReference type="EMBL" id="CAG5153538.1"/>
    </source>
</evidence>
<dbReference type="Pfam" id="PF00240">
    <property type="entry name" value="ubiquitin"/>
    <property type="match status" value="1"/>
</dbReference>
<comment type="caution">
    <text evidence="2">The sequence shown here is derived from an EMBL/GenBank/DDBJ whole genome shotgun (WGS) entry which is preliminary data.</text>
</comment>
<dbReference type="OrthoDB" id="428577at2759"/>
<name>A0A8J2HZT2_9PLEO</name>
<dbReference type="PROSITE" id="PS50053">
    <property type="entry name" value="UBIQUITIN_2"/>
    <property type="match status" value="1"/>
</dbReference>
<dbReference type="EMBL" id="CAJRGZ010000016">
    <property type="protein sequence ID" value="CAG5153538.1"/>
    <property type="molecule type" value="Genomic_DNA"/>
</dbReference>
<dbReference type="GeneID" id="67014749"/>
<gene>
    <name evidence="2" type="ORF">ALTATR162_LOCUS3217</name>
</gene>
<dbReference type="InterPro" id="IPR000626">
    <property type="entry name" value="Ubiquitin-like_dom"/>
</dbReference>
<dbReference type="Gene3D" id="3.10.20.90">
    <property type="entry name" value="Phosphatidylinositol 3-kinase Catalytic Subunit, Chain A, domain 1"/>
    <property type="match status" value="1"/>
</dbReference>
<protein>
    <recommendedName>
        <fullName evidence="1">Ubiquitin-like domain-containing protein</fullName>
    </recommendedName>
</protein>
<dbReference type="AlphaFoldDB" id="A0A8J2HZT2"/>
<evidence type="ECO:0000259" key="1">
    <source>
        <dbReference type="PROSITE" id="PS50053"/>
    </source>
</evidence>
<dbReference type="SMART" id="SM00213">
    <property type="entry name" value="UBQ"/>
    <property type="match status" value="1"/>
</dbReference>
<dbReference type="InterPro" id="IPR019956">
    <property type="entry name" value="Ubiquitin_dom"/>
</dbReference>
<dbReference type="InterPro" id="IPR029071">
    <property type="entry name" value="Ubiquitin-like_domsf"/>
</dbReference>
<dbReference type="InterPro" id="IPR050158">
    <property type="entry name" value="Ubiquitin_ubiquitin-like"/>
</dbReference>
<dbReference type="SUPFAM" id="SSF54236">
    <property type="entry name" value="Ubiquitin-like"/>
    <property type="match status" value="1"/>
</dbReference>
<organism evidence="2 3">
    <name type="scientific">Alternaria atra</name>
    <dbReference type="NCBI Taxonomy" id="119953"/>
    <lineage>
        <taxon>Eukaryota</taxon>
        <taxon>Fungi</taxon>
        <taxon>Dikarya</taxon>
        <taxon>Ascomycota</taxon>
        <taxon>Pezizomycotina</taxon>
        <taxon>Dothideomycetes</taxon>
        <taxon>Pleosporomycetidae</taxon>
        <taxon>Pleosporales</taxon>
        <taxon>Pleosporineae</taxon>
        <taxon>Pleosporaceae</taxon>
        <taxon>Alternaria</taxon>
        <taxon>Alternaria sect. Ulocladioides</taxon>
    </lineage>
</organism>
<dbReference type="Proteomes" id="UP000676310">
    <property type="component" value="Unassembled WGS sequence"/>
</dbReference>
<accession>A0A8J2HZT2</accession>
<feature type="domain" description="Ubiquitin-like" evidence="1">
    <location>
        <begin position="205"/>
        <end position="280"/>
    </location>
</feature>
<reference evidence="2" key="1">
    <citation type="submission" date="2021-05" db="EMBL/GenBank/DDBJ databases">
        <authorList>
            <person name="Stam R."/>
        </authorList>
    </citation>
    <scope>NUCLEOTIDE SEQUENCE</scope>
    <source>
        <strain evidence="2">CS162</strain>
    </source>
</reference>
<sequence>MSAISMTCELKDDTIVVNGDLNISFWRTVRVPDTQVSNCLPPNLGAFPLKPVSQHSKTLSPSMVAKGDVFFPMYQSEAMWIKFSTVHEDVLPYMIKIYVGGVNVISAEPAMESMVSRFRRQVRLQLTSSDPKVASLQDYVVVLEQKWIDGIANGDGTVHQFVAAPLQSGLSVETQITGQDAVAGIQIEITPYKVAGPREFSGRPMQIFLKQLNGTTKTFNVTQLEPIENFKLRIRKATGIPTSVIRLIYAGKQLEDGRDFEDYRISKEATIHMVLRLRGAGSSPIPTPEMNIAAGGLIKQTIVFNAQILNSALYQAVTGVKSLTMPIRHEVYTAHGFPYYKMNEEPSGIHGNFGLIKSVDQITGKSGSKLRPRPLE</sequence>
<evidence type="ECO:0000313" key="3">
    <source>
        <dbReference type="Proteomes" id="UP000676310"/>
    </source>
</evidence>
<keyword evidence="3" id="KW-1185">Reference proteome</keyword>
<dbReference type="PRINTS" id="PR00348">
    <property type="entry name" value="UBIQUITIN"/>
</dbReference>
<dbReference type="PANTHER" id="PTHR10666">
    <property type="entry name" value="UBIQUITIN"/>
    <property type="match status" value="1"/>
</dbReference>
<dbReference type="RefSeq" id="XP_043166758.1">
    <property type="nucleotide sequence ID" value="XM_043310823.1"/>
</dbReference>
<proteinExistence type="predicted"/>